<dbReference type="Pfam" id="PF00501">
    <property type="entry name" value="AMP-binding"/>
    <property type="match status" value="1"/>
</dbReference>
<evidence type="ECO:0000259" key="12">
    <source>
        <dbReference type="Pfam" id="PF14535"/>
    </source>
</evidence>
<evidence type="ECO:0000256" key="1">
    <source>
        <dbReference type="ARBA" id="ARBA00011245"/>
    </source>
</evidence>
<dbReference type="FunFam" id="3.30.300.30:FF:000019">
    <property type="entry name" value="Phenylacetate-coenzyme A ligase"/>
    <property type="match status" value="1"/>
</dbReference>
<dbReference type="Gene3D" id="3.40.50.12780">
    <property type="entry name" value="N-terminal domain of ligase-like"/>
    <property type="match status" value="1"/>
</dbReference>
<organism evidence="13 14">
    <name type="scientific">Thermanaeromonas toyohensis ToBE</name>
    <dbReference type="NCBI Taxonomy" id="698762"/>
    <lineage>
        <taxon>Bacteria</taxon>
        <taxon>Bacillati</taxon>
        <taxon>Bacillota</taxon>
        <taxon>Clostridia</taxon>
        <taxon>Neomoorellales</taxon>
        <taxon>Neomoorellaceae</taxon>
        <taxon>Thermanaeromonas</taxon>
    </lineage>
</organism>
<comment type="pathway">
    <text evidence="5 10">Aromatic compound metabolism; phenylacetate degradation.</text>
</comment>
<dbReference type="SUPFAM" id="SSF56801">
    <property type="entry name" value="Acetyl-CoA synthetase-like"/>
    <property type="match status" value="1"/>
</dbReference>
<dbReference type="UniPathway" id="UPA00930"/>
<comment type="catalytic activity">
    <reaction evidence="4">
        <text>2-phenylacetate + ATP + CoA = phenylacetyl-CoA + AMP + diphosphate</text>
        <dbReference type="Rhea" id="RHEA:20956"/>
        <dbReference type="ChEBI" id="CHEBI:18401"/>
        <dbReference type="ChEBI" id="CHEBI:30616"/>
        <dbReference type="ChEBI" id="CHEBI:33019"/>
        <dbReference type="ChEBI" id="CHEBI:57287"/>
        <dbReference type="ChEBI" id="CHEBI:57390"/>
        <dbReference type="ChEBI" id="CHEBI:456215"/>
        <dbReference type="EC" id="6.2.1.30"/>
    </reaction>
    <physiologicalReaction direction="left-to-right" evidence="4">
        <dbReference type="Rhea" id="RHEA:20957"/>
    </physiologicalReaction>
</comment>
<dbReference type="STRING" id="698762.SAMN00808754_0658"/>
<accession>A0A1W1VGS4</accession>
<dbReference type="PIRSF" id="PIRSF006444">
    <property type="entry name" value="PaaK"/>
    <property type="match status" value="1"/>
</dbReference>
<dbReference type="Pfam" id="PF14535">
    <property type="entry name" value="AMP-binding_C_2"/>
    <property type="match status" value="1"/>
</dbReference>
<keyword evidence="2 10" id="KW-0436">Ligase</keyword>
<evidence type="ECO:0000256" key="4">
    <source>
        <dbReference type="ARBA" id="ARBA00050450"/>
    </source>
</evidence>
<feature type="domain" description="AMP-dependent ligase C-terminal" evidence="12">
    <location>
        <begin position="334"/>
        <end position="430"/>
    </location>
</feature>
<comment type="function">
    <text evidence="10">Catalyzes the activation of phenylacetic acid (PA) to phenylacetyl-CoA (PA-CoA).</text>
</comment>
<dbReference type="PANTHER" id="PTHR43439:SF1">
    <property type="entry name" value="PHENYLACETATE-COENZYME A LIGASE"/>
    <property type="match status" value="1"/>
</dbReference>
<dbReference type="EC" id="6.2.1.30" evidence="7 10"/>
<dbReference type="InterPro" id="IPR042099">
    <property type="entry name" value="ANL_N_sf"/>
</dbReference>
<dbReference type="InterPro" id="IPR028154">
    <property type="entry name" value="AMP-dep_Lig_C"/>
</dbReference>
<dbReference type="InterPro" id="IPR011880">
    <property type="entry name" value="PA_CoA_ligase"/>
</dbReference>
<dbReference type="PANTHER" id="PTHR43439">
    <property type="entry name" value="PHENYLACETATE-COENZYME A LIGASE"/>
    <property type="match status" value="1"/>
</dbReference>
<keyword evidence="14" id="KW-1185">Reference proteome</keyword>
<comment type="similarity">
    <text evidence="6 10">Belongs to the phenylacetyl-CoA ligase family.</text>
</comment>
<dbReference type="GO" id="GO:0047475">
    <property type="term" value="F:phenylacetate-CoA ligase activity"/>
    <property type="evidence" value="ECO:0007669"/>
    <property type="project" value="UniProtKB-EC"/>
</dbReference>
<dbReference type="EMBL" id="LT838272">
    <property type="protein sequence ID" value="SMB92558.1"/>
    <property type="molecule type" value="Genomic_DNA"/>
</dbReference>
<evidence type="ECO:0000256" key="7">
    <source>
        <dbReference type="ARBA" id="ARBA00066629"/>
    </source>
</evidence>
<evidence type="ECO:0000256" key="5">
    <source>
        <dbReference type="ARBA" id="ARBA00060591"/>
    </source>
</evidence>
<dbReference type="AlphaFoldDB" id="A0A1W1VGS4"/>
<evidence type="ECO:0000256" key="3">
    <source>
        <dbReference type="ARBA" id="ARBA00022741"/>
    </source>
</evidence>
<evidence type="ECO:0000256" key="8">
    <source>
        <dbReference type="ARBA" id="ARBA00068695"/>
    </source>
</evidence>
<evidence type="ECO:0000256" key="2">
    <source>
        <dbReference type="ARBA" id="ARBA00022598"/>
    </source>
</evidence>
<reference evidence="13 14" key="1">
    <citation type="submission" date="2017-04" db="EMBL/GenBank/DDBJ databases">
        <authorList>
            <person name="Afonso C.L."/>
            <person name="Miller P.J."/>
            <person name="Scott M.A."/>
            <person name="Spackman E."/>
            <person name="Goraichik I."/>
            <person name="Dimitrov K.M."/>
            <person name="Suarez D.L."/>
            <person name="Swayne D.E."/>
        </authorList>
    </citation>
    <scope>NUCLEOTIDE SEQUENCE [LARGE SCALE GENOMIC DNA]</scope>
    <source>
        <strain evidence="13 14">ToBE</strain>
    </source>
</reference>
<comment type="subunit">
    <text evidence="1">Monomer.</text>
</comment>
<evidence type="ECO:0000256" key="9">
    <source>
        <dbReference type="ARBA" id="ARBA00075111"/>
    </source>
</evidence>
<dbReference type="CDD" id="cd05913">
    <property type="entry name" value="PaaK"/>
    <property type="match status" value="1"/>
</dbReference>
<evidence type="ECO:0000313" key="13">
    <source>
        <dbReference type="EMBL" id="SMB92558.1"/>
    </source>
</evidence>
<dbReference type="Proteomes" id="UP000192569">
    <property type="component" value="Chromosome I"/>
</dbReference>
<dbReference type="GO" id="GO:0010124">
    <property type="term" value="P:phenylacetate catabolic process"/>
    <property type="evidence" value="ECO:0007669"/>
    <property type="project" value="UniProtKB-UniRule"/>
</dbReference>
<keyword evidence="3 10" id="KW-0547">Nucleotide-binding</keyword>
<feature type="domain" description="AMP-dependent synthetase/ligase" evidence="11">
    <location>
        <begin position="90"/>
        <end position="284"/>
    </location>
</feature>
<dbReference type="FunFam" id="3.40.50.12780:FF:000016">
    <property type="entry name" value="Phenylacetate-coenzyme A ligase"/>
    <property type="match status" value="1"/>
</dbReference>
<proteinExistence type="inferred from homology"/>
<dbReference type="GO" id="GO:0000166">
    <property type="term" value="F:nucleotide binding"/>
    <property type="evidence" value="ECO:0007669"/>
    <property type="project" value="UniProtKB-KW"/>
</dbReference>
<name>A0A1W1VGS4_9FIRM</name>
<evidence type="ECO:0000256" key="10">
    <source>
        <dbReference type="PIRNR" id="PIRNR006444"/>
    </source>
</evidence>
<gene>
    <name evidence="13" type="ORF">SAMN00808754_0658</name>
</gene>
<evidence type="ECO:0000259" key="11">
    <source>
        <dbReference type="Pfam" id="PF00501"/>
    </source>
</evidence>
<evidence type="ECO:0000313" key="14">
    <source>
        <dbReference type="Proteomes" id="UP000192569"/>
    </source>
</evidence>
<evidence type="ECO:0000256" key="6">
    <source>
        <dbReference type="ARBA" id="ARBA00061566"/>
    </source>
</evidence>
<dbReference type="RefSeq" id="WP_084664002.1">
    <property type="nucleotide sequence ID" value="NZ_LT838272.1"/>
</dbReference>
<dbReference type="InterPro" id="IPR000873">
    <property type="entry name" value="AMP-dep_synth/lig_dom"/>
</dbReference>
<sequence length="432" mass="48194">MYWNQKYECLPLEKLQELQLERLKATVERVFYNVPHYRRAFQEIGLEPGDIQSLEDLAKLPFTTKDDLRENYPFGMFAVPMSEVVRLHSSSGTTGKPTVVGYTRRDIDVWAELMARALVCGGATRNDIIHNAYGYGLFTGGLGIHYGAERLGASVIPISGGNTRRQVMIMKDFGSTVLTCTPSYALHIAEVMEEMGVSPEELKLRCGIFGAEPWSENMRKEIERRLKISAVDIYGLSEVIGPGVAIECQEKNGLHIFGDHFLAEVIDPATGEVLPPGQMGELVLTSLTKEAFPVIRYRTRDITAILPGECPCGRTGVRIARITGRTDDMLIIRGVNVFPSQVESVLLQIGGTEPHYQLIVDREGSLDTLEVQVEVSESLFSDKVRGLEELERRLRLELESTLGISVKVTLVEPKTIARSEGKAKRVIDRRKL</sequence>
<dbReference type="InterPro" id="IPR045851">
    <property type="entry name" value="AMP-bd_C_sf"/>
</dbReference>
<dbReference type="InterPro" id="IPR051414">
    <property type="entry name" value="Adenylate-forming_Reductase"/>
</dbReference>
<dbReference type="OrthoDB" id="580775at2"/>
<protein>
    <recommendedName>
        <fullName evidence="8 10">Phenylacetate-coenzyme A ligase</fullName>
        <ecNumber evidence="7 10">6.2.1.30</ecNumber>
    </recommendedName>
    <alternativeName>
        <fullName evidence="9 10">Phenylacetyl-CoA ligase</fullName>
    </alternativeName>
</protein>
<dbReference type="Gene3D" id="3.30.300.30">
    <property type="match status" value="1"/>
</dbReference>